<evidence type="ECO:0008006" key="3">
    <source>
        <dbReference type="Google" id="ProtNLM"/>
    </source>
</evidence>
<dbReference type="AlphaFoldDB" id="A0A3N4I6G3"/>
<reference evidence="1 2" key="1">
    <citation type="journal article" date="2018" name="Nat. Ecol. Evol.">
        <title>Pezizomycetes genomes reveal the molecular basis of ectomycorrhizal truffle lifestyle.</title>
        <authorList>
            <person name="Murat C."/>
            <person name="Payen T."/>
            <person name="Noel B."/>
            <person name="Kuo A."/>
            <person name="Morin E."/>
            <person name="Chen J."/>
            <person name="Kohler A."/>
            <person name="Krizsan K."/>
            <person name="Balestrini R."/>
            <person name="Da Silva C."/>
            <person name="Montanini B."/>
            <person name="Hainaut M."/>
            <person name="Levati E."/>
            <person name="Barry K.W."/>
            <person name="Belfiori B."/>
            <person name="Cichocki N."/>
            <person name="Clum A."/>
            <person name="Dockter R.B."/>
            <person name="Fauchery L."/>
            <person name="Guy J."/>
            <person name="Iotti M."/>
            <person name="Le Tacon F."/>
            <person name="Lindquist E.A."/>
            <person name="Lipzen A."/>
            <person name="Malagnac F."/>
            <person name="Mello A."/>
            <person name="Molinier V."/>
            <person name="Miyauchi S."/>
            <person name="Poulain J."/>
            <person name="Riccioni C."/>
            <person name="Rubini A."/>
            <person name="Sitrit Y."/>
            <person name="Splivallo R."/>
            <person name="Traeger S."/>
            <person name="Wang M."/>
            <person name="Zifcakova L."/>
            <person name="Wipf D."/>
            <person name="Zambonelli A."/>
            <person name="Paolocci F."/>
            <person name="Nowrousian M."/>
            <person name="Ottonello S."/>
            <person name="Baldrian P."/>
            <person name="Spatafora J.W."/>
            <person name="Henrissat B."/>
            <person name="Nagy L.G."/>
            <person name="Aury J.M."/>
            <person name="Wincker P."/>
            <person name="Grigoriev I.V."/>
            <person name="Bonfante P."/>
            <person name="Martin F.M."/>
        </authorList>
    </citation>
    <scope>NUCLEOTIDE SEQUENCE [LARGE SCALE GENOMIC DNA]</scope>
    <source>
        <strain evidence="1 2">RN42</strain>
    </source>
</reference>
<dbReference type="EMBL" id="ML119677">
    <property type="protein sequence ID" value="RPA81673.1"/>
    <property type="molecule type" value="Genomic_DNA"/>
</dbReference>
<dbReference type="Proteomes" id="UP000275078">
    <property type="component" value="Unassembled WGS sequence"/>
</dbReference>
<organism evidence="1 2">
    <name type="scientific">Ascobolus immersus RN42</name>
    <dbReference type="NCBI Taxonomy" id="1160509"/>
    <lineage>
        <taxon>Eukaryota</taxon>
        <taxon>Fungi</taxon>
        <taxon>Dikarya</taxon>
        <taxon>Ascomycota</taxon>
        <taxon>Pezizomycotina</taxon>
        <taxon>Pezizomycetes</taxon>
        <taxon>Pezizales</taxon>
        <taxon>Ascobolaceae</taxon>
        <taxon>Ascobolus</taxon>
    </lineage>
</organism>
<evidence type="ECO:0000313" key="1">
    <source>
        <dbReference type="EMBL" id="RPA81673.1"/>
    </source>
</evidence>
<protein>
    <recommendedName>
        <fullName evidence="3">F-box domain-containing protein</fullName>
    </recommendedName>
</protein>
<name>A0A3N4I6G3_ASCIM</name>
<keyword evidence="2" id="KW-1185">Reference proteome</keyword>
<sequence>MALPVELRLEVYDHCSPFSLLQLSRTSSSISSEIDRHRNTIGSARWFCDNPSTVTSSTAVNRCITLRKVRRVSNTMEYMLFRRLFPNSRETGRYDVDCCGMCYGVVPGVLMQSLKAIEHLTYSSNIGEELDPHVCAQCWRSEEQEHLEVRRLERAARKRRRRIAGRYFEKDEAERQYLLIGSGLGSN</sequence>
<gene>
    <name evidence="1" type="ORF">BJ508DRAFT_109466</name>
</gene>
<evidence type="ECO:0000313" key="2">
    <source>
        <dbReference type="Proteomes" id="UP000275078"/>
    </source>
</evidence>
<proteinExistence type="predicted"/>
<accession>A0A3N4I6G3</accession>